<feature type="domain" description="UspA" evidence="2">
    <location>
        <begin position="1"/>
        <end position="162"/>
    </location>
</feature>
<dbReference type="SUPFAM" id="SSF52402">
    <property type="entry name" value="Adenine nucleotide alpha hydrolases-like"/>
    <property type="match status" value="1"/>
</dbReference>
<dbReference type="PANTHER" id="PTHR46268:SF8">
    <property type="entry name" value="UNIVERSAL STRESS PROTEIN SLL1388"/>
    <property type="match status" value="1"/>
</dbReference>
<dbReference type="EMBL" id="LJZR01000028">
    <property type="protein sequence ID" value="KPQ33721.1"/>
    <property type="molecule type" value="Genomic_DNA"/>
</dbReference>
<evidence type="ECO:0000313" key="3">
    <source>
        <dbReference type="EMBL" id="KPQ33721.1"/>
    </source>
</evidence>
<comment type="caution">
    <text evidence="3">The sequence shown here is derived from an EMBL/GenBank/DDBJ whole genome shotgun (WGS) entry which is preliminary data.</text>
</comment>
<dbReference type="Proteomes" id="UP000050465">
    <property type="component" value="Unassembled WGS sequence"/>
</dbReference>
<evidence type="ECO:0000313" key="4">
    <source>
        <dbReference type="Proteomes" id="UP000050465"/>
    </source>
</evidence>
<protein>
    <submittedName>
        <fullName evidence="3">Nucleotide-binding protein</fullName>
    </submittedName>
</protein>
<evidence type="ECO:0000259" key="2">
    <source>
        <dbReference type="Pfam" id="PF00582"/>
    </source>
</evidence>
<dbReference type="InterPro" id="IPR014729">
    <property type="entry name" value="Rossmann-like_a/b/a_fold"/>
</dbReference>
<comment type="similarity">
    <text evidence="1">Belongs to the universal stress protein A family.</text>
</comment>
<dbReference type="InterPro" id="IPR006015">
    <property type="entry name" value="Universal_stress_UspA"/>
</dbReference>
<dbReference type="Gene3D" id="3.40.50.620">
    <property type="entry name" value="HUPs"/>
    <property type="match status" value="1"/>
</dbReference>
<dbReference type="CDD" id="cd00293">
    <property type="entry name" value="USP-like"/>
    <property type="match status" value="1"/>
</dbReference>
<dbReference type="PIRSF" id="PIRSF006276">
    <property type="entry name" value="UspA"/>
    <property type="match status" value="1"/>
</dbReference>
<name>A0A0P7YTB7_9CYAN</name>
<gene>
    <name evidence="3" type="ORF">HLUCCA11_17765</name>
</gene>
<dbReference type="Pfam" id="PF00582">
    <property type="entry name" value="Usp"/>
    <property type="match status" value="1"/>
</dbReference>
<proteinExistence type="inferred from homology"/>
<evidence type="ECO:0000256" key="1">
    <source>
        <dbReference type="ARBA" id="ARBA00008791"/>
    </source>
</evidence>
<accession>A0A0P7YTB7</accession>
<dbReference type="AlphaFoldDB" id="A0A0P7YTB7"/>
<dbReference type="PRINTS" id="PR01438">
    <property type="entry name" value="UNVRSLSTRESS"/>
</dbReference>
<dbReference type="STRING" id="1666911.HLUCCA11_17765"/>
<dbReference type="PATRIC" id="fig|1666911.3.peg.1357"/>
<reference evidence="3 4" key="1">
    <citation type="submission" date="2015-09" db="EMBL/GenBank/DDBJ databases">
        <title>Identification and resolution of microdiversity through metagenomic sequencing of parallel consortia.</title>
        <authorList>
            <person name="Nelson W.C."/>
            <person name="Romine M.F."/>
            <person name="Lindemann S.R."/>
        </authorList>
    </citation>
    <scope>NUCLEOTIDE SEQUENCE [LARGE SCALE GENOMIC DNA]</scope>
    <source>
        <strain evidence="3">Ana</strain>
    </source>
</reference>
<dbReference type="PANTHER" id="PTHR46268">
    <property type="entry name" value="STRESS RESPONSE PROTEIN NHAX"/>
    <property type="match status" value="1"/>
</dbReference>
<organism evidence="3 4">
    <name type="scientific">Phormidesmis priestleyi Ana</name>
    <dbReference type="NCBI Taxonomy" id="1666911"/>
    <lineage>
        <taxon>Bacteria</taxon>
        <taxon>Bacillati</taxon>
        <taxon>Cyanobacteriota</taxon>
        <taxon>Cyanophyceae</taxon>
        <taxon>Leptolyngbyales</taxon>
        <taxon>Leptolyngbyaceae</taxon>
        <taxon>Phormidesmis</taxon>
    </lineage>
</organism>
<sequence>MFNKILVALDSQESCDSLFEKARTLAQATQADLVLLSVLAPDGDAVLPLLSYPAMNPAIMGYPLTATDAVWDEYQRRYEAYKAKSLAMLTRYCDQAIAAGIQAKLSQETGEPGRVICDVAKAENADLIIVGSHGRKGLAEFLIGSVSSYVMHRAPCSVLVVHPKASSQTKPPESVLSPAC</sequence>
<dbReference type="InterPro" id="IPR006016">
    <property type="entry name" value="UspA"/>
</dbReference>